<evidence type="ECO:0000259" key="1">
    <source>
        <dbReference type="Pfam" id="PF00535"/>
    </source>
</evidence>
<dbReference type="EMBL" id="CAEZWW010000109">
    <property type="protein sequence ID" value="CAB4676692.1"/>
    <property type="molecule type" value="Genomic_DNA"/>
</dbReference>
<dbReference type="Pfam" id="PF00535">
    <property type="entry name" value="Glycos_transf_2"/>
    <property type="match status" value="1"/>
</dbReference>
<dbReference type="AlphaFoldDB" id="A0A6J6MS29"/>
<evidence type="ECO:0000313" key="2">
    <source>
        <dbReference type="EMBL" id="CAB4676692.1"/>
    </source>
</evidence>
<dbReference type="SUPFAM" id="SSF53448">
    <property type="entry name" value="Nucleotide-diphospho-sugar transferases"/>
    <property type="match status" value="2"/>
</dbReference>
<dbReference type="InterPro" id="IPR001173">
    <property type="entry name" value="Glyco_trans_2-like"/>
</dbReference>
<gene>
    <name evidence="2" type="ORF">UFOPK2310_00948</name>
</gene>
<accession>A0A6J6MS29</accession>
<proteinExistence type="predicted"/>
<dbReference type="InterPro" id="IPR029044">
    <property type="entry name" value="Nucleotide-diphossugar_trans"/>
</dbReference>
<sequence length="417" mass="45811">MAAGNAVDIVYSDEDKIDTRGNHFELYAKPDFSPELLLTQMYLCHFTVFRKKIVEAIGGFRTEMDGAQDFDVALRLLPNLHNVVHIPKPLYHWRAWSGSTALTIDAKPWAQQSTARAQQEYLNRTFGDEVGVGGSALPSKVPGLNAVHPRIKADHLVSVIIPTIGTPNQAATGRFVDDAVASLRAMESQIQLEIIVVSTGDIAPVLGADKQVVYRTESFNFSEAINTGRSAATGDYLFLLNDDTTAFEPDPITRLLELGQIDGVAITGCKLSYPDGRLQHAGMVLLPSGPTHVWISKPAKEPGYFGSVLTPRNYSAVTAAAMLVRTSVFDDLGGFDTEFAKDFNDVDFCLRARAAGYRVAWTPYAHFTHYEGATMARKKPDPAEQALFSKRWAESCALDPYYSSALNPNLQRSYEAL</sequence>
<name>A0A6J6MS29_9ZZZZ</name>
<dbReference type="Gene3D" id="3.90.550.10">
    <property type="entry name" value="Spore Coat Polysaccharide Biosynthesis Protein SpsA, Chain A"/>
    <property type="match status" value="2"/>
</dbReference>
<protein>
    <submittedName>
        <fullName evidence="2">Unannotated protein</fullName>
    </submittedName>
</protein>
<dbReference type="PANTHER" id="PTHR43179">
    <property type="entry name" value="RHAMNOSYLTRANSFERASE WBBL"/>
    <property type="match status" value="1"/>
</dbReference>
<organism evidence="2">
    <name type="scientific">freshwater metagenome</name>
    <dbReference type="NCBI Taxonomy" id="449393"/>
    <lineage>
        <taxon>unclassified sequences</taxon>
        <taxon>metagenomes</taxon>
        <taxon>ecological metagenomes</taxon>
    </lineage>
</organism>
<reference evidence="2" key="1">
    <citation type="submission" date="2020-05" db="EMBL/GenBank/DDBJ databases">
        <authorList>
            <person name="Chiriac C."/>
            <person name="Salcher M."/>
            <person name="Ghai R."/>
            <person name="Kavagutti S V."/>
        </authorList>
    </citation>
    <scope>NUCLEOTIDE SEQUENCE</scope>
</reference>
<feature type="domain" description="Glycosyltransferase 2-like" evidence="1">
    <location>
        <begin position="158"/>
        <end position="285"/>
    </location>
</feature>
<dbReference type="PANTHER" id="PTHR43179:SF7">
    <property type="entry name" value="RHAMNOSYLTRANSFERASE WBBL"/>
    <property type="match status" value="1"/>
</dbReference>